<evidence type="ECO:0000259" key="2">
    <source>
        <dbReference type="Pfam" id="PF09084"/>
    </source>
</evidence>
<dbReference type="PROSITE" id="PS51257">
    <property type="entry name" value="PROKAR_LIPOPROTEIN"/>
    <property type="match status" value="1"/>
</dbReference>
<dbReference type="GO" id="GO:0009228">
    <property type="term" value="P:thiamine biosynthetic process"/>
    <property type="evidence" value="ECO:0007669"/>
    <property type="project" value="InterPro"/>
</dbReference>
<dbReference type="Proteomes" id="UP000014387">
    <property type="component" value="Unassembled WGS sequence"/>
</dbReference>
<comment type="caution">
    <text evidence="3">The sequence shown here is derived from an EMBL/GenBank/DDBJ whole genome shotgun (WGS) entry which is preliminary data.</text>
</comment>
<dbReference type="PANTHER" id="PTHR31528">
    <property type="entry name" value="4-AMINO-5-HYDROXYMETHYL-2-METHYLPYRIMIDINE PHOSPHATE SYNTHASE THI11-RELATED"/>
    <property type="match status" value="1"/>
</dbReference>
<name>A0A9W5RDI7_9ACTO</name>
<dbReference type="AlphaFoldDB" id="A0A9W5RDI7"/>
<dbReference type="Gene3D" id="3.40.190.10">
    <property type="entry name" value="Periplasmic binding protein-like II"/>
    <property type="match status" value="2"/>
</dbReference>
<dbReference type="PANTHER" id="PTHR31528:SF15">
    <property type="entry name" value="RIBOFLAVIN-BINDING PROTEIN RIBY"/>
    <property type="match status" value="1"/>
</dbReference>
<dbReference type="InterPro" id="IPR027939">
    <property type="entry name" value="NMT1/THI5"/>
</dbReference>
<gene>
    <name evidence="3" type="ORF">HMPREF9238_00216</name>
</gene>
<dbReference type="Pfam" id="PF09084">
    <property type="entry name" value="NMT1"/>
    <property type="match status" value="1"/>
</dbReference>
<evidence type="ECO:0000256" key="1">
    <source>
        <dbReference type="SAM" id="SignalP"/>
    </source>
</evidence>
<feature type="signal peptide" evidence="1">
    <location>
        <begin position="1"/>
        <end position="29"/>
    </location>
</feature>
<feature type="domain" description="SsuA/THI5-like" evidence="2">
    <location>
        <begin position="52"/>
        <end position="266"/>
    </location>
</feature>
<dbReference type="OrthoDB" id="7808807at2"/>
<reference evidence="3 4" key="1">
    <citation type="submission" date="2013-05" db="EMBL/GenBank/DDBJ databases">
        <title>The Genome Sequence of Actinomyces europaeus ACS-120-V-COL10B.</title>
        <authorList>
            <consortium name="The Broad Institute Genomics Platform"/>
            <person name="Earl A."/>
            <person name="Ward D."/>
            <person name="Feldgarden M."/>
            <person name="Gevers D."/>
            <person name="Saerens B."/>
            <person name="Vaneechoutte M."/>
            <person name="Walker B."/>
            <person name="Young S."/>
            <person name="Zeng Q."/>
            <person name="Gargeya S."/>
            <person name="Fitzgerald M."/>
            <person name="Haas B."/>
            <person name="Abouelleil A."/>
            <person name="Allen A.W."/>
            <person name="Alvarado L."/>
            <person name="Arachchi H.M."/>
            <person name="Berlin A.M."/>
            <person name="Chapman S.B."/>
            <person name="Gainer-Dewar J."/>
            <person name="Goldberg J."/>
            <person name="Griggs A."/>
            <person name="Gujja S."/>
            <person name="Hansen M."/>
            <person name="Howarth C."/>
            <person name="Imamovic A."/>
            <person name="Ireland A."/>
            <person name="Larimer J."/>
            <person name="McCowan C."/>
            <person name="Murphy C."/>
            <person name="Pearson M."/>
            <person name="Poon T.W."/>
            <person name="Priest M."/>
            <person name="Roberts A."/>
            <person name="Saif S."/>
            <person name="Shea T."/>
            <person name="Sisk P."/>
            <person name="Sykes S."/>
            <person name="Wortman J."/>
            <person name="Nusbaum C."/>
            <person name="Birren B."/>
        </authorList>
    </citation>
    <scope>NUCLEOTIDE SEQUENCE [LARGE SCALE GENOMIC DNA]</scope>
    <source>
        <strain evidence="3 4">ACS-120-V-Col10b</strain>
    </source>
</reference>
<accession>A0A9W5RDI7</accession>
<organism evidence="3 4">
    <name type="scientific">Gleimia europaea ACS-120-V-Col10b</name>
    <dbReference type="NCBI Taxonomy" id="883069"/>
    <lineage>
        <taxon>Bacteria</taxon>
        <taxon>Bacillati</taxon>
        <taxon>Actinomycetota</taxon>
        <taxon>Actinomycetes</taxon>
        <taxon>Actinomycetales</taxon>
        <taxon>Actinomycetaceae</taxon>
        <taxon>Gleimia</taxon>
    </lineage>
</organism>
<dbReference type="InterPro" id="IPR015168">
    <property type="entry name" value="SsuA/THI5"/>
</dbReference>
<dbReference type="EMBL" id="AGWN01000001">
    <property type="protein sequence ID" value="EPD30473.1"/>
    <property type="molecule type" value="Genomic_DNA"/>
</dbReference>
<proteinExistence type="predicted"/>
<keyword evidence="1" id="KW-0732">Signal</keyword>
<dbReference type="RefSeq" id="WP_016443585.1">
    <property type="nucleotide sequence ID" value="NZ_KE150266.1"/>
</dbReference>
<feature type="chain" id="PRO_5040774836" description="SsuA/THI5-like domain-containing protein" evidence="1">
    <location>
        <begin position="30"/>
        <end position="342"/>
    </location>
</feature>
<evidence type="ECO:0000313" key="4">
    <source>
        <dbReference type="Proteomes" id="UP000014387"/>
    </source>
</evidence>
<dbReference type="SUPFAM" id="SSF53850">
    <property type="entry name" value="Periplasmic binding protein-like II"/>
    <property type="match status" value="1"/>
</dbReference>
<evidence type="ECO:0000313" key="3">
    <source>
        <dbReference type="EMBL" id="EPD30473.1"/>
    </source>
</evidence>
<sequence length="342" mass="36267">MFLKRLALPTLALGALVLGGCSSPAGQEAQDPTGGSENTANQVTLGLTYIPNVQFAPAYVGVEEGFFASEGADVKIRHHGSDEGLFTALFAGEEQMVVATGDEMAIARSQGMDLVSVGQYYAKYPVVVIVKEDSDIKTFADLRGHKVGLPGEFGSNWYGLLSALAAHNMSVNDIELTSIGFTQLAALQAGEVDAVVGFTNNDTVQFELANVGVRELEMSPAGELPLIGANVVTTSKFASQNPELVKAVLEGLRQAKQLCVDDPDKAVEVTQGYDPNLSAPGATDAAKATLLATNKLFEKDGEVTMRQDLDTWAAMLDFLATQDGLLADDIKLDETVTNDFVK</sequence>
<keyword evidence="4" id="KW-1185">Reference proteome</keyword>
<protein>
    <recommendedName>
        <fullName evidence="2">SsuA/THI5-like domain-containing protein</fullName>
    </recommendedName>
</protein>